<gene>
    <name evidence="2" type="ORF">SAMN05444390_1046</name>
</gene>
<evidence type="ECO:0000313" key="2">
    <source>
        <dbReference type="EMBL" id="SEG75033.1"/>
    </source>
</evidence>
<evidence type="ECO:0000313" key="3">
    <source>
        <dbReference type="Proteomes" id="UP000236745"/>
    </source>
</evidence>
<sequence>MSLKGQAYVVGAFEHPTRHAVDKSLGQLHAEAALGALDDAGLSIEDVDGYFCAGDVPGWESPGIGPLSVVEYLGLKLRHLDTTESWGSAYINHVEHAARAIAAGKCRVALITQAGRPRAEKFSPEASHLLQAQTTAESQFELPYGPVVTNVYGMCAARHMYEHGTTSEQLAWIKVAASHHAQHNPNAVLPNVVTVEDVIESPIVATPLHRLDCCVISDGGGALVLAHPEVAKGLKRPLITPTGAGFTVKHLNGGYFDILASGAVQTGKEAFQQAGVRPSDIQYASLYDSFTITVLVQLENLGFCEPGQGGRFVADGGLISGVGKLPFNTDGGGLCNNHPGNRGGMTKLIEAVRQLRGEAHPAVQVPDCRLALAHGTGGQLGARHGSATLILERED</sequence>
<dbReference type="Gene3D" id="3.40.47.10">
    <property type="match status" value="1"/>
</dbReference>
<dbReference type="PANTHER" id="PTHR42870:SF1">
    <property type="entry name" value="NON-SPECIFIC LIPID-TRANSFER PROTEIN-LIKE 2"/>
    <property type="match status" value="1"/>
</dbReference>
<evidence type="ECO:0000259" key="1">
    <source>
        <dbReference type="Pfam" id="PF22691"/>
    </source>
</evidence>
<organism evidence="2 3">
    <name type="scientific">Marinobacterium lutimaris</name>
    <dbReference type="NCBI Taxonomy" id="568106"/>
    <lineage>
        <taxon>Bacteria</taxon>
        <taxon>Pseudomonadati</taxon>
        <taxon>Pseudomonadota</taxon>
        <taxon>Gammaproteobacteria</taxon>
        <taxon>Oceanospirillales</taxon>
        <taxon>Oceanospirillaceae</taxon>
        <taxon>Marinobacterium</taxon>
    </lineage>
</organism>
<feature type="domain" description="Thiolase C-terminal" evidence="1">
    <location>
        <begin position="257"/>
        <end position="392"/>
    </location>
</feature>
<keyword evidence="3" id="KW-1185">Reference proteome</keyword>
<reference evidence="2 3" key="1">
    <citation type="submission" date="2016-10" db="EMBL/GenBank/DDBJ databases">
        <authorList>
            <person name="de Groot N.N."/>
        </authorList>
    </citation>
    <scope>NUCLEOTIDE SEQUENCE [LARGE SCALE GENOMIC DNA]</scope>
    <source>
        <strain evidence="2 3">DSM 22012</strain>
    </source>
</reference>
<dbReference type="InterPro" id="IPR055140">
    <property type="entry name" value="Thiolase_C_2"/>
</dbReference>
<dbReference type="Pfam" id="PF22691">
    <property type="entry name" value="Thiolase_C_1"/>
    <property type="match status" value="1"/>
</dbReference>
<accession>A0A1H6CQK7</accession>
<keyword evidence="2" id="KW-0808">Transferase</keyword>
<dbReference type="AlphaFoldDB" id="A0A1H6CQK7"/>
<dbReference type="Proteomes" id="UP000236745">
    <property type="component" value="Unassembled WGS sequence"/>
</dbReference>
<dbReference type="RefSeq" id="WP_104004413.1">
    <property type="nucleotide sequence ID" value="NZ_FNVQ01000004.1"/>
</dbReference>
<dbReference type="CDD" id="cd00829">
    <property type="entry name" value="SCP-x_thiolase"/>
    <property type="match status" value="1"/>
</dbReference>
<name>A0A1H6CQK7_9GAMM</name>
<dbReference type="NCBIfam" id="NF006010">
    <property type="entry name" value="PRK08142.1"/>
    <property type="match status" value="1"/>
</dbReference>
<dbReference type="InterPro" id="IPR002155">
    <property type="entry name" value="Thiolase"/>
</dbReference>
<proteinExistence type="predicted"/>
<dbReference type="PANTHER" id="PTHR42870">
    <property type="entry name" value="ACETYL-COA C-ACETYLTRANSFERASE"/>
    <property type="match status" value="1"/>
</dbReference>
<dbReference type="PIRSF" id="PIRSF000429">
    <property type="entry name" value="Ac-CoA_Ac_transf"/>
    <property type="match status" value="1"/>
</dbReference>
<dbReference type="InterPro" id="IPR016039">
    <property type="entry name" value="Thiolase-like"/>
</dbReference>
<dbReference type="OrthoDB" id="7053663at2"/>
<dbReference type="GO" id="GO:0003988">
    <property type="term" value="F:acetyl-CoA C-acyltransferase activity"/>
    <property type="evidence" value="ECO:0007669"/>
    <property type="project" value="UniProtKB-ARBA"/>
</dbReference>
<protein>
    <submittedName>
        <fullName evidence="2">Acetyl-CoA C-acetyltransferase</fullName>
    </submittedName>
</protein>
<dbReference type="EMBL" id="FNVQ01000004">
    <property type="protein sequence ID" value="SEG75033.1"/>
    <property type="molecule type" value="Genomic_DNA"/>
</dbReference>
<dbReference type="SUPFAM" id="SSF53901">
    <property type="entry name" value="Thiolase-like"/>
    <property type="match status" value="1"/>
</dbReference>